<proteinExistence type="predicted"/>
<protein>
    <submittedName>
        <fullName evidence="1">Uncharacterized protein</fullName>
    </submittedName>
</protein>
<dbReference type="Proteomes" id="UP000250235">
    <property type="component" value="Unassembled WGS sequence"/>
</dbReference>
<keyword evidence="2" id="KW-1185">Reference proteome</keyword>
<gene>
    <name evidence="1" type="ORF">F511_27569</name>
</gene>
<name>A0A2Z7ATH9_9LAMI</name>
<sequence length="112" mass="12594">MIFLAPAVHCSYDISLASAVCSTDIPLTSELTNPISLTSVYADDVVLKEENVQILRFMANITDSPYWKGAQLFKPFHIGSEQQSPFDCYQLGDLSRRVGGARRNFSVREFMR</sequence>
<evidence type="ECO:0000313" key="1">
    <source>
        <dbReference type="EMBL" id="KZV25231.1"/>
    </source>
</evidence>
<organism evidence="1 2">
    <name type="scientific">Dorcoceras hygrometricum</name>
    <dbReference type="NCBI Taxonomy" id="472368"/>
    <lineage>
        <taxon>Eukaryota</taxon>
        <taxon>Viridiplantae</taxon>
        <taxon>Streptophyta</taxon>
        <taxon>Embryophyta</taxon>
        <taxon>Tracheophyta</taxon>
        <taxon>Spermatophyta</taxon>
        <taxon>Magnoliopsida</taxon>
        <taxon>eudicotyledons</taxon>
        <taxon>Gunneridae</taxon>
        <taxon>Pentapetalae</taxon>
        <taxon>asterids</taxon>
        <taxon>lamiids</taxon>
        <taxon>Lamiales</taxon>
        <taxon>Gesneriaceae</taxon>
        <taxon>Didymocarpoideae</taxon>
        <taxon>Trichosporeae</taxon>
        <taxon>Loxocarpinae</taxon>
        <taxon>Dorcoceras</taxon>
    </lineage>
</organism>
<dbReference type="EMBL" id="KV011923">
    <property type="protein sequence ID" value="KZV25231.1"/>
    <property type="molecule type" value="Genomic_DNA"/>
</dbReference>
<evidence type="ECO:0000313" key="2">
    <source>
        <dbReference type="Proteomes" id="UP000250235"/>
    </source>
</evidence>
<reference evidence="1 2" key="1">
    <citation type="journal article" date="2015" name="Proc. Natl. Acad. Sci. U.S.A.">
        <title>The resurrection genome of Boea hygrometrica: A blueprint for survival of dehydration.</title>
        <authorList>
            <person name="Xiao L."/>
            <person name="Yang G."/>
            <person name="Zhang L."/>
            <person name="Yang X."/>
            <person name="Zhao S."/>
            <person name="Ji Z."/>
            <person name="Zhou Q."/>
            <person name="Hu M."/>
            <person name="Wang Y."/>
            <person name="Chen M."/>
            <person name="Xu Y."/>
            <person name="Jin H."/>
            <person name="Xiao X."/>
            <person name="Hu G."/>
            <person name="Bao F."/>
            <person name="Hu Y."/>
            <person name="Wan P."/>
            <person name="Li L."/>
            <person name="Deng X."/>
            <person name="Kuang T."/>
            <person name="Xiang C."/>
            <person name="Zhu J.K."/>
            <person name="Oliver M.J."/>
            <person name="He Y."/>
        </authorList>
    </citation>
    <scope>NUCLEOTIDE SEQUENCE [LARGE SCALE GENOMIC DNA]</scope>
    <source>
        <strain evidence="2">cv. XS01</strain>
    </source>
</reference>
<accession>A0A2Z7ATH9</accession>
<dbReference type="AlphaFoldDB" id="A0A2Z7ATH9"/>